<dbReference type="RefSeq" id="WP_385876554.1">
    <property type="nucleotide sequence ID" value="NZ_JBHLXE010000048.1"/>
</dbReference>
<protein>
    <submittedName>
        <fullName evidence="1">DNA alkylation repair protein</fullName>
    </submittedName>
</protein>
<comment type="caution">
    <text evidence="1">The sequence shown here is derived from an EMBL/GenBank/DDBJ whole genome shotgun (WGS) entry which is preliminary data.</text>
</comment>
<gene>
    <name evidence="1" type="ORF">ACFFIT_04990</name>
</gene>
<dbReference type="InterPro" id="IPR014825">
    <property type="entry name" value="DNA_alkylation"/>
</dbReference>
<dbReference type="Gene3D" id="1.25.40.290">
    <property type="entry name" value="ARM repeat domains"/>
    <property type="match status" value="1"/>
</dbReference>
<reference evidence="1 2" key="1">
    <citation type="submission" date="2024-09" db="EMBL/GenBank/DDBJ databases">
        <authorList>
            <person name="Sun Q."/>
            <person name="Mori K."/>
        </authorList>
    </citation>
    <scope>NUCLEOTIDE SEQUENCE [LARGE SCALE GENOMIC DNA]</scope>
    <source>
        <strain evidence="1 2">CCM 8545</strain>
    </source>
</reference>
<dbReference type="Proteomes" id="UP001589758">
    <property type="component" value="Unassembled WGS sequence"/>
</dbReference>
<proteinExistence type="predicted"/>
<evidence type="ECO:0000313" key="2">
    <source>
        <dbReference type="Proteomes" id="UP001589758"/>
    </source>
</evidence>
<accession>A0ABV6C8Z6</accession>
<dbReference type="EMBL" id="JBHLXE010000048">
    <property type="protein sequence ID" value="MFC0179452.1"/>
    <property type="molecule type" value="Genomic_DNA"/>
</dbReference>
<dbReference type="SUPFAM" id="SSF48371">
    <property type="entry name" value="ARM repeat"/>
    <property type="match status" value="1"/>
</dbReference>
<organism evidence="1 2">
    <name type="scientific">Thorsellia kenyensis</name>
    <dbReference type="NCBI Taxonomy" id="1549888"/>
    <lineage>
        <taxon>Bacteria</taxon>
        <taxon>Pseudomonadati</taxon>
        <taxon>Pseudomonadota</taxon>
        <taxon>Gammaproteobacteria</taxon>
        <taxon>Enterobacterales</taxon>
        <taxon>Thorselliaceae</taxon>
        <taxon>Thorsellia</taxon>
    </lineage>
</organism>
<evidence type="ECO:0000313" key="1">
    <source>
        <dbReference type="EMBL" id="MFC0179452.1"/>
    </source>
</evidence>
<name>A0ABV6C8Z6_9GAMM</name>
<sequence>MQRLDKLNQGLESTTHLQECLQINQEFLFKSVIAEFCEQSSLNEMLIALDKNSTEGILSKMKGIGKVLADAITHGNITNEAYAYLSKHPSDTVRGWVCFSLAFQTPDLSVPELLDKIKLFAIDNHFGVREWAWMAIREKLALELTTSIKLLSPWVEDLNPLMRRFAVECLRPRGVWCKHIAELKKTPQMALIILEPLKNEPEKYVQDSVANWLNDASKSSPSFVFNLCSRWLTESETPYTQRIVKQALRTINKKFLNDTLKVQ</sequence>
<dbReference type="Pfam" id="PF08713">
    <property type="entry name" value="DNA_alkylation"/>
    <property type="match status" value="1"/>
</dbReference>
<dbReference type="InterPro" id="IPR016024">
    <property type="entry name" value="ARM-type_fold"/>
</dbReference>
<keyword evidence="2" id="KW-1185">Reference proteome</keyword>